<comment type="caution">
    <text evidence="1">The sequence shown here is derived from an EMBL/GenBank/DDBJ whole genome shotgun (WGS) entry which is preliminary data.</text>
</comment>
<sequence>MTGQDAGHLDRLAAALARAGWITQKRYNGTPPLLRVFLSGEVGESIRVKPGVNGVPWFVSSTGNPLAPCHDAERAVSEMATWWAALVRGAADGWS</sequence>
<proteinExistence type="predicted"/>
<dbReference type="EMBL" id="JAGEOK010000020">
    <property type="protein sequence ID" value="MBO2441529.1"/>
    <property type="molecule type" value="Genomic_DNA"/>
</dbReference>
<keyword evidence="2" id="KW-1185">Reference proteome</keyword>
<dbReference type="RefSeq" id="WP_208269892.1">
    <property type="nucleotide sequence ID" value="NZ_BAAAGM010000097.1"/>
</dbReference>
<dbReference type="Proteomes" id="UP000666915">
    <property type="component" value="Unassembled WGS sequence"/>
</dbReference>
<gene>
    <name evidence="1" type="ORF">J4557_28800</name>
</gene>
<organism evidence="1 2">
    <name type="scientific">Actinomadura nitritigenes</name>
    <dbReference type="NCBI Taxonomy" id="134602"/>
    <lineage>
        <taxon>Bacteria</taxon>
        <taxon>Bacillati</taxon>
        <taxon>Actinomycetota</taxon>
        <taxon>Actinomycetes</taxon>
        <taxon>Streptosporangiales</taxon>
        <taxon>Thermomonosporaceae</taxon>
        <taxon>Actinomadura</taxon>
    </lineage>
</organism>
<reference evidence="1 2" key="1">
    <citation type="submission" date="2021-03" db="EMBL/GenBank/DDBJ databases">
        <authorList>
            <person name="Kanchanasin P."/>
            <person name="Saeng-In P."/>
            <person name="Phongsopitanun W."/>
            <person name="Yuki M."/>
            <person name="Kudo T."/>
            <person name="Ohkuma M."/>
            <person name="Tanasupawat S."/>
        </authorList>
    </citation>
    <scope>NUCLEOTIDE SEQUENCE [LARGE SCALE GENOMIC DNA]</scope>
    <source>
        <strain evidence="1 2">L46</strain>
    </source>
</reference>
<evidence type="ECO:0008006" key="3">
    <source>
        <dbReference type="Google" id="ProtNLM"/>
    </source>
</evidence>
<name>A0ABS3R5L0_9ACTN</name>
<accession>A0ABS3R5L0</accession>
<evidence type="ECO:0000313" key="1">
    <source>
        <dbReference type="EMBL" id="MBO2441529.1"/>
    </source>
</evidence>
<evidence type="ECO:0000313" key="2">
    <source>
        <dbReference type="Proteomes" id="UP000666915"/>
    </source>
</evidence>
<protein>
    <recommendedName>
        <fullName evidence="3">DUF4304 domain-containing protein</fullName>
    </recommendedName>
</protein>